<proteinExistence type="predicted"/>
<feature type="domain" description="Ribosomal protein eL8/eL30/eS12/Gadd45" evidence="3">
    <location>
        <begin position="5"/>
        <end position="95"/>
    </location>
</feature>
<dbReference type="GO" id="GO:0005840">
    <property type="term" value="C:ribosome"/>
    <property type="evidence" value="ECO:0007669"/>
    <property type="project" value="UniProtKB-KW"/>
</dbReference>
<dbReference type="AlphaFoldDB" id="A0A3M8PA57"/>
<protein>
    <submittedName>
        <fullName evidence="4">YlxQ family RNA-binding protein</fullName>
    </submittedName>
</protein>
<dbReference type="EMBL" id="RIAX01000002">
    <property type="protein sequence ID" value="RNF40595.1"/>
    <property type="molecule type" value="Genomic_DNA"/>
</dbReference>
<dbReference type="Gene3D" id="3.30.1330.30">
    <property type="match status" value="1"/>
</dbReference>
<evidence type="ECO:0000259" key="3">
    <source>
        <dbReference type="Pfam" id="PF01248"/>
    </source>
</evidence>
<dbReference type="OrthoDB" id="9794863at2"/>
<dbReference type="RefSeq" id="WP_123164294.1">
    <property type="nucleotide sequence ID" value="NZ_RIAX01000002.1"/>
</dbReference>
<keyword evidence="5" id="KW-1185">Reference proteome</keyword>
<dbReference type="Proteomes" id="UP000275473">
    <property type="component" value="Unassembled WGS sequence"/>
</dbReference>
<dbReference type="GO" id="GO:1990904">
    <property type="term" value="C:ribonucleoprotein complex"/>
    <property type="evidence" value="ECO:0007669"/>
    <property type="project" value="UniProtKB-KW"/>
</dbReference>
<dbReference type="InterPro" id="IPR004038">
    <property type="entry name" value="Ribosomal_eL8/eL30/eS12/Gad45"/>
</dbReference>
<gene>
    <name evidence="4" type="ORF">EEX84_04005</name>
</gene>
<evidence type="ECO:0000256" key="2">
    <source>
        <dbReference type="ARBA" id="ARBA00023274"/>
    </source>
</evidence>
<dbReference type="NCBIfam" id="NF005825">
    <property type="entry name" value="PRK07714.1"/>
    <property type="match status" value="1"/>
</dbReference>
<evidence type="ECO:0000313" key="4">
    <source>
        <dbReference type="EMBL" id="RNF40595.1"/>
    </source>
</evidence>
<keyword evidence="1" id="KW-0689">Ribosomal protein</keyword>
<keyword evidence="2" id="KW-0687">Ribonucleoprotein</keyword>
<dbReference type="PANTHER" id="PTHR11449">
    <property type="entry name" value="RIBOSOMAL PROTEIN L30"/>
    <property type="match status" value="1"/>
</dbReference>
<dbReference type="InterPro" id="IPR039109">
    <property type="entry name" value="Ribosomal_eL30-like"/>
</dbReference>
<name>A0A3M8PA57_9BACL</name>
<organism evidence="4 5">
    <name type="scientific">Planococcus salinus</name>
    <dbReference type="NCBI Taxonomy" id="1848460"/>
    <lineage>
        <taxon>Bacteria</taxon>
        <taxon>Bacillati</taxon>
        <taxon>Bacillota</taxon>
        <taxon>Bacilli</taxon>
        <taxon>Bacillales</taxon>
        <taxon>Caryophanaceae</taxon>
        <taxon>Planococcus</taxon>
    </lineage>
</organism>
<dbReference type="InterPro" id="IPR029064">
    <property type="entry name" value="Ribosomal_eL30-like_sf"/>
</dbReference>
<comment type="caution">
    <text evidence="4">The sequence shown here is derived from an EMBL/GenBank/DDBJ whole genome shotgun (WGS) entry which is preliminary data.</text>
</comment>
<evidence type="ECO:0000256" key="1">
    <source>
        <dbReference type="ARBA" id="ARBA00022980"/>
    </source>
</evidence>
<sequence length="105" mass="11695">MTKQKILQLLGLATRARMTITGEELVLNEVRKGNAKMVIVSEDASDNTNKKLHDKCSTYKVDLQVFGTRFELGHAIGKEERVIIAITDAGFAKKLTSLFDENNRG</sequence>
<evidence type="ECO:0000313" key="5">
    <source>
        <dbReference type="Proteomes" id="UP000275473"/>
    </source>
</evidence>
<dbReference type="Pfam" id="PF01248">
    <property type="entry name" value="Ribosomal_L7Ae"/>
    <property type="match status" value="1"/>
</dbReference>
<dbReference type="GO" id="GO:0003723">
    <property type="term" value="F:RNA binding"/>
    <property type="evidence" value="ECO:0007669"/>
    <property type="project" value="InterPro"/>
</dbReference>
<reference evidence="4 5" key="1">
    <citation type="journal article" date="2018" name="Int. J. Syst. Evol. Microbiol.">
        <title>Planococcus salinus sp. nov., a moderately halophilic bacterium isolated from a saline-alkali soil.</title>
        <authorList>
            <person name="Gan L."/>
        </authorList>
    </citation>
    <scope>NUCLEOTIDE SEQUENCE [LARGE SCALE GENOMIC DNA]</scope>
    <source>
        <strain evidence="4 5">LCB217</strain>
    </source>
</reference>
<accession>A0A3M8PA57</accession>
<dbReference type="SUPFAM" id="SSF55315">
    <property type="entry name" value="L30e-like"/>
    <property type="match status" value="1"/>
</dbReference>